<dbReference type="AlphaFoldDB" id="A0A172TZZ9"/>
<accession>A0A172TZZ9</accession>
<dbReference type="PANTHER" id="PTHR37833">
    <property type="entry name" value="LIPOPROTEIN-RELATED"/>
    <property type="match status" value="1"/>
</dbReference>
<keyword evidence="3" id="KW-1185">Reference proteome</keyword>
<dbReference type="EMBL" id="CP011390">
    <property type="protein sequence ID" value="ANE52675.1"/>
    <property type="molecule type" value="Genomic_DNA"/>
</dbReference>
<dbReference type="PANTHER" id="PTHR37833:SF1">
    <property type="entry name" value="SIGNAL PEPTIDE PROTEIN"/>
    <property type="match status" value="1"/>
</dbReference>
<evidence type="ECO:0000256" key="1">
    <source>
        <dbReference type="SAM" id="SignalP"/>
    </source>
</evidence>
<dbReference type="KEGG" id="fla:SY85_21515"/>
<evidence type="ECO:0000313" key="3">
    <source>
        <dbReference type="Proteomes" id="UP000077177"/>
    </source>
</evidence>
<keyword evidence="1" id="KW-0732">Signal</keyword>
<evidence type="ECO:0008006" key="4">
    <source>
        <dbReference type="Google" id="ProtNLM"/>
    </source>
</evidence>
<gene>
    <name evidence="2" type="ORF">SY85_21515</name>
</gene>
<dbReference type="InterPro" id="IPR011467">
    <property type="entry name" value="DUF1573"/>
</dbReference>
<feature type="signal peptide" evidence="1">
    <location>
        <begin position="1"/>
        <end position="19"/>
    </location>
</feature>
<evidence type="ECO:0000313" key="2">
    <source>
        <dbReference type="EMBL" id="ANE52675.1"/>
    </source>
</evidence>
<dbReference type="STRING" id="1492898.SY85_21515"/>
<sequence>MKKIYTLLVLAIACSGVKAQTQADTKVPEAVDFKETVFDFGKIPQGKPVYHLFEWINKGTVPVKLDNVQASCGCTTPEWSKEPVAAGNNSTIKVGYNAAAEGSFEKFITVQYNGNQAKQIIIKGTVWKAPAGAAPSNASVQFLKSQLQ</sequence>
<protein>
    <recommendedName>
        <fullName evidence="4">DUF1573 domain-containing protein</fullName>
    </recommendedName>
</protein>
<reference evidence="2 3" key="2">
    <citation type="journal article" date="2016" name="Int. J. Syst. Evol. Microbiol.">
        <title>Flavisolibacter tropicus sp. nov., isolated from tropical soil.</title>
        <authorList>
            <person name="Lee J.J."/>
            <person name="Kang M.S."/>
            <person name="Kim G.S."/>
            <person name="Lee C.S."/>
            <person name="Lim S."/>
            <person name="Lee J."/>
            <person name="Roh S.H."/>
            <person name="Kang H."/>
            <person name="Ha J.M."/>
            <person name="Bae S."/>
            <person name="Jung H.Y."/>
            <person name="Kim M.K."/>
        </authorList>
    </citation>
    <scope>NUCLEOTIDE SEQUENCE [LARGE SCALE GENOMIC DNA]</scope>
    <source>
        <strain evidence="2 3">LCS9</strain>
    </source>
</reference>
<dbReference type="InterPro" id="IPR013783">
    <property type="entry name" value="Ig-like_fold"/>
</dbReference>
<dbReference type="PATRIC" id="fig|1492898.3.peg.4666"/>
<dbReference type="OrthoDB" id="826619at2"/>
<organism evidence="2 3">
    <name type="scientific">Flavisolibacter tropicus</name>
    <dbReference type="NCBI Taxonomy" id="1492898"/>
    <lineage>
        <taxon>Bacteria</taxon>
        <taxon>Pseudomonadati</taxon>
        <taxon>Bacteroidota</taxon>
        <taxon>Chitinophagia</taxon>
        <taxon>Chitinophagales</taxon>
        <taxon>Chitinophagaceae</taxon>
        <taxon>Flavisolibacter</taxon>
    </lineage>
</organism>
<dbReference type="Proteomes" id="UP000077177">
    <property type="component" value="Chromosome"/>
</dbReference>
<feature type="chain" id="PRO_5008001453" description="DUF1573 domain-containing protein" evidence="1">
    <location>
        <begin position="20"/>
        <end position="148"/>
    </location>
</feature>
<dbReference type="Pfam" id="PF07610">
    <property type="entry name" value="DUF1573"/>
    <property type="match status" value="1"/>
</dbReference>
<dbReference type="RefSeq" id="WP_066407567.1">
    <property type="nucleotide sequence ID" value="NZ_CP011390.1"/>
</dbReference>
<reference evidence="3" key="1">
    <citation type="submission" date="2015-01" db="EMBL/GenBank/DDBJ databases">
        <title>Flavisolibacter sp./LCS9/ whole genome sequencing.</title>
        <authorList>
            <person name="Kim M.K."/>
            <person name="Srinivasan S."/>
            <person name="Lee J.-J."/>
        </authorList>
    </citation>
    <scope>NUCLEOTIDE SEQUENCE [LARGE SCALE GENOMIC DNA]</scope>
    <source>
        <strain evidence="3">LCS9</strain>
    </source>
</reference>
<name>A0A172TZZ9_9BACT</name>
<proteinExistence type="predicted"/>
<dbReference type="Gene3D" id="2.60.40.10">
    <property type="entry name" value="Immunoglobulins"/>
    <property type="match status" value="1"/>
</dbReference>